<organism evidence="1 2">
    <name type="scientific">Peptacetobacter hiranonis (strain DSM 13275 / JCM 10541 / KCTC 15199 / TO-931)</name>
    <name type="common">Clostridium hiranonis</name>
    <dbReference type="NCBI Taxonomy" id="500633"/>
    <lineage>
        <taxon>Bacteria</taxon>
        <taxon>Bacillati</taxon>
        <taxon>Bacillota</taxon>
        <taxon>Clostridia</taxon>
        <taxon>Peptostreptococcales</taxon>
        <taxon>Peptostreptococcaceae</taxon>
        <taxon>Peptacetobacter</taxon>
    </lineage>
</organism>
<gene>
    <name evidence="1" type="ORF">CLOHIR_00370</name>
</gene>
<dbReference type="RefSeq" id="WP_006439292.1">
    <property type="nucleotide sequence ID" value="NZ_DS995355.1"/>
</dbReference>
<accession>B6FWX1</accession>
<keyword evidence="2" id="KW-1185">Reference proteome</keyword>
<name>B6FWX1_PEPHT</name>
<dbReference type="InterPro" id="IPR010064">
    <property type="entry name" value="HK97-gp10_tail"/>
</dbReference>
<dbReference type="EMBL" id="ABWP01000011">
    <property type="protein sequence ID" value="EEA86032.1"/>
    <property type="molecule type" value="Genomic_DNA"/>
</dbReference>
<dbReference type="eggNOG" id="ENOG50335UA">
    <property type="taxonomic scope" value="Bacteria"/>
</dbReference>
<comment type="caution">
    <text evidence="1">The sequence shown here is derived from an EMBL/GenBank/DDBJ whole genome shotgun (WGS) entry which is preliminary data.</text>
</comment>
<dbReference type="HOGENOM" id="CLU_1853324_0_0_9"/>
<evidence type="ECO:0000313" key="1">
    <source>
        <dbReference type="EMBL" id="EEA86032.1"/>
    </source>
</evidence>
<evidence type="ECO:0000313" key="2">
    <source>
        <dbReference type="Proteomes" id="UP000003178"/>
    </source>
</evidence>
<protein>
    <submittedName>
        <fullName evidence="1">Putative phage protein, HK97 gp10 family</fullName>
    </submittedName>
</protein>
<proteinExistence type="predicted"/>
<dbReference type="AlphaFoldDB" id="B6FWX1"/>
<reference evidence="1 2" key="2">
    <citation type="submission" date="2008-10" db="EMBL/GenBank/DDBJ databases">
        <title>Draft genome sequence of Clostridium hiranonis (DSM 13275).</title>
        <authorList>
            <person name="Sudarsanam P."/>
            <person name="Ley R."/>
            <person name="Guruge J."/>
            <person name="Turnbaugh P.J."/>
            <person name="Mahowald M."/>
            <person name="Liep D."/>
            <person name="Gordon J."/>
        </authorList>
    </citation>
    <scope>NUCLEOTIDE SEQUENCE [LARGE SCALE GENOMIC DNA]</scope>
    <source>
        <strain evidence="1 2">DSM 13275</strain>
    </source>
</reference>
<dbReference type="Proteomes" id="UP000003178">
    <property type="component" value="Unassembled WGS sequence"/>
</dbReference>
<dbReference type="Pfam" id="PF04883">
    <property type="entry name" value="HK97-gp10_like"/>
    <property type="match status" value="1"/>
</dbReference>
<sequence length="150" mass="17341">MSSGTDFKCDGLDDFTEKMYYKICKEYPEKADKLVDKSLGECKAEVIARTPWAEKKNKKYKNSKHLRDSWKIQKMDKPGKTFGALRNNAPHAHLIEYGHDIVTHGKKKSSRKVIGYAEGVHMLKNTMTHQQPKIDARIEKLVDEIFDLKE</sequence>
<dbReference type="STRING" id="500633.CLOHIR_00370"/>
<reference evidence="1 2" key="1">
    <citation type="submission" date="2008-09" db="EMBL/GenBank/DDBJ databases">
        <authorList>
            <person name="Fulton L."/>
            <person name="Clifton S."/>
            <person name="Fulton B."/>
            <person name="Xu J."/>
            <person name="Minx P."/>
            <person name="Pepin K.H."/>
            <person name="Johnson M."/>
            <person name="Thiruvilangam P."/>
            <person name="Bhonagiri V."/>
            <person name="Nash W.E."/>
            <person name="Mardis E.R."/>
            <person name="Wilson R.K."/>
        </authorList>
    </citation>
    <scope>NUCLEOTIDE SEQUENCE [LARGE SCALE GENOMIC DNA]</scope>
    <source>
        <strain evidence="1 2">DSM 13275</strain>
    </source>
</reference>
<dbReference type="OrthoDB" id="1630761at2"/>